<reference evidence="1 2" key="1">
    <citation type="submission" date="2021-01" db="EMBL/GenBank/DDBJ databases">
        <title>Whole genome shotgun sequence of Planobispora siamensis NBRC 107568.</title>
        <authorList>
            <person name="Komaki H."/>
            <person name="Tamura T."/>
        </authorList>
    </citation>
    <scope>NUCLEOTIDE SEQUENCE [LARGE SCALE GENOMIC DNA]</scope>
    <source>
        <strain evidence="1 2">NBRC 107568</strain>
    </source>
</reference>
<dbReference type="EMBL" id="BOOJ01000036">
    <property type="protein sequence ID" value="GIH93924.1"/>
    <property type="molecule type" value="Genomic_DNA"/>
</dbReference>
<gene>
    <name evidence="1" type="ORF">Psi01_45540</name>
</gene>
<sequence length="433" mass="49534">MTTLTANDYWLYKWIDEYEIHDPERVANLFQYPGPVARLVEIAKEAPTHPSDRQMPEAAIMAGRGIDLSGTMGCLDFTCKQEDIEFNYPKILTYFNHIVVEGYKADSFLNRINKIKKKDRGGLIHTLSDQVRLLLYMRDIGLDRHIVFDRKSIRAHICANCRAKHEGNTLDFIIEKVYDRETIDYIKARLRDEASITSYWIPHKWWFTVTHSFFSEPTRVMIAGPKSRRPRREDVINRVFEECSYGLLSDYDSSEHFKIPLAKSLTASWLDKKQEVADEVAVALDLSLPSIEGIPLSDLIKLREDEEPYFENFRRALREAIRSQIDKRGSAAPKDIARAVESEYIIPALADIERRLRVSRRALATKTGASVALGSTITSVGLIGSIPLIIATGVAAAATSLTHIYKYYDDLGPVQLSDMYFLWNVKRRTSKHL</sequence>
<organism evidence="1 2">
    <name type="scientific">Planobispora siamensis</name>
    <dbReference type="NCBI Taxonomy" id="936338"/>
    <lineage>
        <taxon>Bacteria</taxon>
        <taxon>Bacillati</taxon>
        <taxon>Actinomycetota</taxon>
        <taxon>Actinomycetes</taxon>
        <taxon>Streptosporangiales</taxon>
        <taxon>Streptosporangiaceae</taxon>
        <taxon>Planobispora</taxon>
    </lineage>
</organism>
<protein>
    <submittedName>
        <fullName evidence="1">Uncharacterized protein</fullName>
    </submittedName>
</protein>
<accession>A0A8J3SKE8</accession>
<dbReference type="RefSeq" id="WP_204066069.1">
    <property type="nucleotide sequence ID" value="NZ_BOOJ01000036.1"/>
</dbReference>
<proteinExistence type="predicted"/>
<dbReference type="AlphaFoldDB" id="A0A8J3SKE8"/>
<name>A0A8J3SKE8_9ACTN</name>
<comment type="caution">
    <text evidence="1">The sequence shown here is derived from an EMBL/GenBank/DDBJ whole genome shotgun (WGS) entry which is preliminary data.</text>
</comment>
<dbReference type="Proteomes" id="UP000619788">
    <property type="component" value="Unassembled WGS sequence"/>
</dbReference>
<evidence type="ECO:0000313" key="1">
    <source>
        <dbReference type="EMBL" id="GIH93924.1"/>
    </source>
</evidence>
<evidence type="ECO:0000313" key="2">
    <source>
        <dbReference type="Proteomes" id="UP000619788"/>
    </source>
</evidence>
<keyword evidence="2" id="KW-1185">Reference proteome</keyword>